<protein>
    <submittedName>
        <fullName evidence="1">Uncharacterized protein</fullName>
    </submittedName>
</protein>
<evidence type="ECO:0000313" key="1">
    <source>
        <dbReference type="EMBL" id="KGM09344.1"/>
    </source>
</evidence>
<sequence length="228" mass="26114">MDYVLVWPNGREGVLEVTLVADPEAIKWQNQLAQAGGAWQTTGKWELRLRTLAMQYRPTEAAARRVVDLCRFHGTTSTPALPPEVRAEEDAVARIESIGELRRVKVGREGISVFVPVRAEFVEATDEDFASLLERWVSLQHVAAHVAKTSSATSRERHLFLVPLDDVLPVRFYTDDFRAPSRFPRGYEGIDGLWVWSNYWHRFLGWRGGRWSWENFPSRTSDSTRSTQ</sequence>
<keyword evidence="2" id="KW-1185">Reference proteome</keyword>
<name>A0A0A0BQH8_9CELL</name>
<dbReference type="AlphaFoldDB" id="A0A0A0BQH8"/>
<dbReference type="Proteomes" id="UP000054314">
    <property type="component" value="Unassembled WGS sequence"/>
</dbReference>
<evidence type="ECO:0000313" key="2">
    <source>
        <dbReference type="Proteomes" id="UP000054314"/>
    </source>
</evidence>
<proteinExistence type="predicted"/>
<gene>
    <name evidence="1" type="ORF">N869_02015</name>
</gene>
<comment type="caution">
    <text evidence="1">The sequence shown here is derived from an EMBL/GenBank/DDBJ whole genome shotgun (WGS) entry which is preliminary data.</text>
</comment>
<organism evidence="1 2">
    <name type="scientific">Cellulomonas bogoriensis 69B4 = DSM 16987</name>
    <dbReference type="NCBI Taxonomy" id="1386082"/>
    <lineage>
        <taxon>Bacteria</taxon>
        <taxon>Bacillati</taxon>
        <taxon>Actinomycetota</taxon>
        <taxon>Actinomycetes</taxon>
        <taxon>Micrococcales</taxon>
        <taxon>Cellulomonadaceae</taxon>
        <taxon>Cellulomonas</taxon>
    </lineage>
</organism>
<accession>A0A0A0BQH8</accession>
<dbReference type="EMBL" id="AXCZ01000196">
    <property type="protein sequence ID" value="KGM09344.1"/>
    <property type="molecule type" value="Genomic_DNA"/>
</dbReference>
<reference evidence="1 2" key="1">
    <citation type="submission" date="2013-08" db="EMBL/GenBank/DDBJ databases">
        <title>Genome sequencing of Cellulomonas bogoriensis 69B4.</title>
        <authorList>
            <person name="Chen F."/>
            <person name="Li Y."/>
            <person name="Wang G."/>
        </authorList>
    </citation>
    <scope>NUCLEOTIDE SEQUENCE [LARGE SCALE GENOMIC DNA]</scope>
    <source>
        <strain evidence="1 2">69B4</strain>
    </source>
</reference>